<dbReference type="InterPro" id="IPR011010">
    <property type="entry name" value="DNA_brk_join_enz"/>
</dbReference>
<dbReference type="EMBL" id="FOUP01000004">
    <property type="protein sequence ID" value="SFN45467.1"/>
    <property type="molecule type" value="Genomic_DNA"/>
</dbReference>
<dbReference type="EMBL" id="RBXX01000002">
    <property type="protein sequence ID" value="RKT82933.1"/>
    <property type="molecule type" value="Genomic_DNA"/>
</dbReference>
<dbReference type="PROSITE" id="PS51898">
    <property type="entry name" value="TYR_RECOMBINASE"/>
    <property type="match status" value="1"/>
</dbReference>
<protein>
    <submittedName>
        <fullName evidence="6">Site-specific recombinase XerD</fullName>
    </submittedName>
</protein>
<dbReference type="GO" id="GO:0003677">
    <property type="term" value="F:DNA binding"/>
    <property type="evidence" value="ECO:0007669"/>
    <property type="project" value="UniProtKB-KW"/>
</dbReference>
<dbReference type="STRING" id="455193.SAMN05421805_104413"/>
<feature type="domain" description="Tyr recombinase" evidence="4">
    <location>
        <begin position="186"/>
        <end position="381"/>
    </location>
</feature>
<dbReference type="Gene3D" id="1.10.443.10">
    <property type="entry name" value="Intergrase catalytic core"/>
    <property type="match status" value="1"/>
</dbReference>
<evidence type="ECO:0000259" key="4">
    <source>
        <dbReference type="PROSITE" id="PS51898"/>
    </source>
</evidence>
<dbReference type="OrthoDB" id="4326943at2"/>
<gene>
    <name evidence="5" type="ORF">ATL45_1196</name>
    <name evidence="6" type="ORF">SAMN05421805_104413</name>
</gene>
<comment type="similarity">
    <text evidence="1">Belongs to the 'phage' integrase family.</text>
</comment>
<dbReference type="AlphaFoldDB" id="A0A1I4Z5M2"/>
<name>A0A1I4Z5M2_9PSEU</name>
<evidence type="ECO:0000256" key="3">
    <source>
        <dbReference type="ARBA" id="ARBA00023172"/>
    </source>
</evidence>
<dbReference type="RefSeq" id="WP_093152477.1">
    <property type="nucleotide sequence ID" value="NZ_FOUP01000004.1"/>
</dbReference>
<evidence type="ECO:0000313" key="7">
    <source>
        <dbReference type="Proteomes" id="UP000199398"/>
    </source>
</evidence>
<dbReference type="InterPro" id="IPR010998">
    <property type="entry name" value="Integrase_recombinase_N"/>
</dbReference>
<evidence type="ECO:0000313" key="8">
    <source>
        <dbReference type="Proteomes" id="UP000270697"/>
    </source>
</evidence>
<dbReference type="Pfam" id="PF00589">
    <property type="entry name" value="Phage_integrase"/>
    <property type="match status" value="1"/>
</dbReference>
<dbReference type="InterPro" id="IPR050090">
    <property type="entry name" value="Tyrosine_recombinase_XerCD"/>
</dbReference>
<evidence type="ECO:0000256" key="1">
    <source>
        <dbReference type="ARBA" id="ARBA00008857"/>
    </source>
</evidence>
<dbReference type="SUPFAM" id="SSF56349">
    <property type="entry name" value="DNA breaking-rejoining enzymes"/>
    <property type="match status" value="1"/>
</dbReference>
<organism evidence="6 7">
    <name type="scientific">Saccharopolyspora antimicrobica</name>
    <dbReference type="NCBI Taxonomy" id="455193"/>
    <lineage>
        <taxon>Bacteria</taxon>
        <taxon>Bacillati</taxon>
        <taxon>Actinomycetota</taxon>
        <taxon>Actinomycetes</taxon>
        <taxon>Pseudonocardiales</taxon>
        <taxon>Pseudonocardiaceae</taxon>
        <taxon>Saccharopolyspora</taxon>
    </lineage>
</organism>
<dbReference type="Gene3D" id="1.10.150.130">
    <property type="match status" value="1"/>
</dbReference>
<reference evidence="6 7" key="1">
    <citation type="submission" date="2016-10" db="EMBL/GenBank/DDBJ databases">
        <authorList>
            <person name="de Groot N.N."/>
        </authorList>
    </citation>
    <scope>NUCLEOTIDE SEQUENCE [LARGE SCALE GENOMIC DNA]</scope>
    <source>
        <strain evidence="6 7">CPCC 201259</strain>
    </source>
</reference>
<evidence type="ECO:0000313" key="6">
    <source>
        <dbReference type="EMBL" id="SFN45467.1"/>
    </source>
</evidence>
<keyword evidence="3" id="KW-0233">DNA recombination</keyword>
<evidence type="ECO:0000256" key="2">
    <source>
        <dbReference type="ARBA" id="ARBA00023125"/>
    </source>
</evidence>
<reference evidence="5 8" key="2">
    <citation type="submission" date="2018-10" db="EMBL/GenBank/DDBJ databases">
        <title>Sequencing the genomes of 1000 actinobacteria strains.</title>
        <authorList>
            <person name="Klenk H.-P."/>
        </authorList>
    </citation>
    <scope>NUCLEOTIDE SEQUENCE [LARGE SCALE GENOMIC DNA]</scope>
    <source>
        <strain evidence="5 8">DSM 45119</strain>
    </source>
</reference>
<dbReference type="CDD" id="cd01189">
    <property type="entry name" value="INT_ICEBs1_C_like"/>
    <property type="match status" value="1"/>
</dbReference>
<dbReference type="InterPro" id="IPR002104">
    <property type="entry name" value="Integrase_catalytic"/>
</dbReference>
<accession>A0A1I4Z5M2</accession>
<dbReference type="PANTHER" id="PTHR30349:SF41">
    <property type="entry name" value="INTEGRASE_RECOMBINASE PROTEIN MJ0367-RELATED"/>
    <property type="match status" value="1"/>
</dbReference>
<proteinExistence type="inferred from homology"/>
<dbReference type="Proteomes" id="UP000199398">
    <property type="component" value="Unassembled WGS sequence"/>
</dbReference>
<dbReference type="GO" id="GO:0006310">
    <property type="term" value="P:DNA recombination"/>
    <property type="evidence" value="ECO:0007669"/>
    <property type="project" value="UniProtKB-KW"/>
</dbReference>
<dbReference type="Proteomes" id="UP000270697">
    <property type="component" value="Unassembled WGS sequence"/>
</dbReference>
<sequence length="387" mass="42754">MGRPRLELGTAGEIRCYQLAPKKWRARTLYRDYDGVVRPVERVGSSKEGAKAILKKALRDRARAAGGDENEVTASTTVGEAAAIWLKELDESDKAVRTKQTYRDSWTRDLETAVSGLAGLEVKVALATRVLRKIHKDAGPGSAHHAKVVLRGVMGVFVRHDVIESNPIAEVVLPQAGKKAKAAAKRERMKLEKSELAGLRAHLRADKKAVRRDLPELIDGYSALGCRTGELLALDWTKVDFEAGTIAIEGTVIRVKGVGLIVQPHTKSEAGMRTVMPPKWYMDLLKRRHAESTSQWVYPSSTGTLRDPDNTRRQLREAVHKSDWEGLHPYAFRHLVATELDAQGLSAREIADYLGHENPSMTQDVYMNRGLANSATAEALADTEPDD</sequence>
<dbReference type="InterPro" id="IPR013762">
    <property type="entry name" value="Integrase-like_cat_sf"/>
</dbReference>
<evidence type="ECO:0000313" key="5">
    <source>
        <dbReference type="EMBL" id="RKT82933.1"/>
    </source>
</evidence>
<dbReference type="PANTHER" id="PTHR30349">
    <property type="entry name" value="PHAGE INTEGRASE-RELATED"/>
    <property type="match status" value="1"/>
</dbReference>
<keyword evidence="2" id="KW-0238">DNA-binding</keyword>
<dbReference type="GO" id="GO:0015074">
    <property type="term" value="P:DNA integration"/>
    <property type="evidence" value="ECO:0007669"/>
    <property type="project" value="InterPro"/>
</dbReference>
<keyword evidence="8" id="KW-1185">Reference proteome</keyword>